<dbReference type="InterPro" id="IPR052892">
    <property type="entry name" value="NA-targeting_endonuclease"/>
</dbReference>
<evidence type="ECO:0000256" key="12">
    <source>
        <dbReference type="PROSITE-ProRule" id="PRU01085"/>
    </source>
</evidence>
<sequence>MSEKHRYLVGIDVGSYSVGMTAVAVDEEGTPTELLSSVSHIHDSGLDPDSIKSAQTRLAVSGVARRTRRLFRRRRRRLVQLDNFLEKQGWPVNEMESYEDPYLPWRVRAELVVSRIENSAERGEKLSIALRHIARHRGWRNPYTKVSSLMADVSPSEAFNEIRTTISKTTGITIPETATVGQMVAATSFGQHKLRGEGGLLSARLQQSDHAREIREICAKQGIEPALTREIIEKVFVAESPKGSASGRVGKDPLQPGKRRALKASDAFQRYRIAALIGNLRIRTEDGKRLLTLEERNLINDHLLNLKPKVEPDWNSIAEILGIDRGRLLGTATMTDDGERAGARPPVHDTNRQLLTCSVKTLANWWKEADDTHRAAMLKALANGEMDDFDSPEGAVVQEFFANLDDAEQEKLDKLHLPMGRAAYSEDTLRRITRVMLDEGVDLYEARRRAFGVNPDWKPPAPRIGEPVGNPAVDRVLKTVARWLESAIDTWGIPESVNIEHVRDAFISESKSRELDRDIQRRTKRNEQLFAEMQQKLGIEASRTRRADLWRYQSVQRQNGQCAYCGQSIRYDNCEMDHIVPRAGAGSTNIRANLVAVCGRCNRSKSNIPFAVWAERCDREGVSVAEAKERTRHWITDPGMRPREFKEFTAEVCKRLERATVDEELDNRSIESVAWMANELRARIWQHLQNEDGDSPKVRVYRGSLTAAARKASGISKRLEFIGGTGKTRLDRRHHAVDAAVVALMSATVAEVLAQRENVRFSQELCRSAPQWKEFTGSDAHHQIQFSTWRRKMKVLAGLLQEALNEDRIVVMSNLRLRLGNGAVHEDTIRPLKELKVGDAISVQDIDRASSEALWCALTRHPDFDPKEGLPEDPDRTIRIHGNHLNSDDTITVFPIGAASLAVRGGFAELGSSFHHARIYRYPAGKKMAYGMMRVYTIDLQKFREQDLFSVELPPQTITRRYTEPKLRQALDAGTAEYLGWLVIDDELLVKTDPFNTGHLAQAQEEVGIISRWRLDGFYSDSKLRLRPLQLSGEGLSENASEGLCKTVDRPGWRPAVNKFFERGAVVVIRRDALGRPRMESPAHLPVTWLAGA</sequence>
<keyword evidence="3" id="KW-0479">Metal-binding</keyword>
<dbReference type="InterPro" id="IPR041383">
    <property type="entry name" value="RuvC_III"/>
</dbReference>
<dbReference type="NCBIfam" id="TIGR01865">
    <property type="entry name" value="cas_Csn1"/>
    <property type="match status" value="1"/>
</dbReference>
<keyword evidence="7" id="KW-0694">RNA-binding</keyword>
<proteinExistence type="predicted"/>
<feature type="domain" description="HNH Cas9-type" evidence="14">
    <location>
        <begin position="508"/>
        <end position="670"/>
    </location>
</feature>
<dbReference type="PROSITE" id="PS51749">
    <property type="entry name" value="HNH_CAS9"/>
    <property type="match status" value="1"/>
</dbReference>
<dbReference type="GO" id="GO:0004519">
    <property type="term" value="F:endonuclease activity"/>
    <property type="evidence" value="ECO:0007669"/>
    <property type="project" value="UniProtKB-KW"/>
</dbReference>
<gene>
    <name evidence="15" type="ORF">JDV76_10640</name>
</gene>
<comment type="caution">
    <text evidence="15">The sequence shown here is derived from an EMBL/GenBank/DDBJ whole genome shotgun (WGS) entry which is preliminary data.</text>
</comment>
<keyword evidence="6" id="KW-0460">Magnesium</keyword>
<evidence type="ECO:0000256" key="5">
    <source>
        <dbReference type="ARBA" id="ARBA00022801"/>
    </source>
</evidence>
<dbReference type="RefSeq" id="WP_198737019.1">
    <property type="nucleotide sequence ID" value="NZ_JAEIOT010000015.1"/>
</dbReference>
<dbReference type="EMBL" id="JAEIOT010000015">
    <property type="protein sequence ID" value="MBI9001416.1"/>
    <property type="molecule type" value="Genomic_DNA"/>
</dbReference>
<evidence type="ECO:0000259" key="14">
    <source>
        <dbReference type="PROSITE" id="PS51749"/>
    </source>
</evidence>
<dbReference type="SMART" id="SM00507">
    <property type="entry name" value="HNHc"/>
    <property type="match status" value="1"/>
</dbReference>
<evidence type="ECO:0000313" key="16">
    <source>
        <dbReference type="Proteomes" id="UP000625574"/>
    </source>
</evidence>
<evidence type="ECO:0000256" key="8">
    <source>
        <dbReference type="ARBA" id="ARBA00023118"/>
    </source>
</evidence>
<dbReference type="Gene3D" id="3.30.420.10">
    <property type="entry name" value="Ribonuclease H-like superfamily/Ribonuclease H"/>
    <property type="match status" value="2"/>
</dbReference>
<keyword evidence="8" id="KW-0051">Antiviral defense</keyword>
<name>A0ABS0VYD0_9CORY</name>
<evidence type="ECO:0000256" key="11">
    <source>
        <dbReference type="ARBA" id="ARBA00046380"/>
    </source>
</evidence>
<evidence type="ECO:0000256" key="6">
    <source>
        <dbReference type="ARBA" id="ARBA00022842"/>
    </source>
</evidence>
<evidence type="ECO:0000256" key="2">
    <source>
        <dbReference type="ARBA" id="ARBA00022722"/>
    </source>
</evidence>
<evidence type="ECO:0000313" key="15">
    <source>
        <dbReference type="EMBL" id="MBI9001416.1"/>
    </source>
</evidence>
<dbReference type="InterPro" id="IPR028629">
    <property type="entry name" value="Cas9"/>
</dbReference>
<keyword evidence="10" id="KW-0464">Manganese</keyword>
<keyword evidence="9 12" id="KW-0238">DNA-binding</keyword>
<keyword evidence="2 12" id="KW-0540">Nuclease</keyword>
<evidence type="ECO:0000256" key="7">
    <source>
        <dbReference type="ARBA" id="ARBA00022884"/>
    </source>
</evidence>
<keyword evidence="5 12" id="KW-0378">Hydrolase</keyword>
<dbReference type="Pfam" id="PF18470">
    <property type="entry name" value="Cas9_a"/>
    <property type="match status" value="1"/>
</dbReference>
<dbReference type="InterPro" id="IPR002711">
    <property type="entry name" value="HNH"/>
</dbReference>
<evidence type="ECO:0000256" key="13">
    <source>
        <dbReference type="SAM" id="MobiDB-lite"/>
    </source>
</evidence>
<dbReference type="Proteomes" id="UP000625574">
    <property type="component" value="Unassembled WGS sequence"/>
</dbReference>
<evidence type="ECO:0000256" key="9">
    <source>
        <dbReference type="ARBA" id="ARBA00023125"/>
    </source>
</evidence>
<dbReference type="Pfam" id="PF18525">
    <property type="entry name" value="Cas9_C"/>
    <property type="match status" value="1"/>
</dbReference>
<comment type="cofactor">
    <cofactor evidence="1">
        <name>Mg(2+)</name>
        <dbReference type="ChEBI" id="CHEBI:18420"/>
    </cofactor>
</comment>
<organism evidence="15 16">
    <name type="scientific">Corynebacterium marambiense</name>
    <dbReference type="NCBI Taxonomy" id="2765364"/>
    <lineage>
        <taxon>Bacteria</taxon>
        <taxon>Bacillati</taxon>
        <taxon>Actinomycetota</taxon>
        <taxon>Actinomycetes</taxon>
        <taxon>Mycobacteriales</taxon>
        <taxon>Corynebacteriaceae</taxon>
        <taxon>Corynebacterium</taxon>
    </lineage>
</organism>
<dbReference type="InterPro" id="IPR040619">
    <property type="entry name" value="Cas9_alpha-helical_lobe"/>
</dbReference>
<dbReference type="Pfam" id="PF17893">
    <property type="entry name" value="Cas9_b_hairpin"/>
    <property type="match status" value="1"/>
</dbReference>
<keyword evidence="4 12" id="KW-0255">Endonuclease</keyword>
<dbReference type="InterPro" id="IPR041225">
    <property type="entry name" value="Cas9_Topo"/>
</dbReference>
<dbReference type="Pfam" id="PF01844">
    <property type="entry name" value="HNH"/>
    <property type="match status" value="1"/>
</dbReference>
<dbReference type="Pfam" id="PF18541">
    <property type="entry name" value="RuvC_III"/>
    <property type="match status" value="1"/>
</dbReference>
<evidence type="ECO:0000256" key="3">
    <source>
        <dbReference type="ARBA" id="ARBA00022723"/>
    </source>
</evidence>
<dbReference type="InterPro" id="IPR003615">
    <property type="entry name" value="HNH_nuc"/>
</dbReference>
<dbReference type="InterPro" id="IPR033114">
    <property type="entry name" value="HNH_CAS9"/>
</dbReference>
<dbReference type="InterPro" id="IPR040796">
    <property type="entry name" value="Cas9_b_hairpin"/>
</dbReference>
<keyword evidence="16" id="KW-1185">Reference proteome</keyword>
<evidence type="ECO:0000256" key="4">
    <source>
        <dbReference type="ARBA" id="ARBA00022759"/>
    </source>
</evidence>
<dbReference type="Gene3D" id="1.10.30.50">
    <property type="match status" value="1"/>
</dbReference>
<feature type="region of interest" description="Disordered" evidence="13">
    <location>
        <begin position="242"/>
        <end position="261"/>
    </location>
</feature>
<reference evidence="15 16" key="1">
    <citation type="submission" date="2020-12" db="EMBL/GenBank/DDBJ databases">
        <title>Genome public.</title>
        <authorList>
            <person name="Sun Q."/>
        </authorList>
    </citation>
    <scope>NUCLEOTIDE SEQUENCE [LARGE SCALE GENOMIC DNA]</scope>
    <source>
        <strain evidence="15 16">CCM 8864</strain>
    </source>
</reference>
<accession>A0ABS0VYD0</accession>
<comment type="subunit">
    <text evidence="11">Monomer. Binds crRNA and tracrRNA.</text>
</comment>
<dbReference type="PANTHER" id="PTHR33877">
    <property type="entry name" value="SLL1193 PROTEIN"/>
    <property type="match status" value="1"/>
</dbReference>
<evidence type="ECO:0000256" key="1">
    <source>
        <dbReference type="ARBA" id="ARBA00001946"/>
    </source>
</evidence>
<dbReference type="Pfam" id="PF17894">
    <property type="entry name" value="Cas9_Topo"/>
    <property type="match status" value="1"/>
</dbReference>
<evidence type="ECO:0000256" key="10">
    <source>
        <dbReference type="ARBA" id="ARBA00023211"/>
    </source>
</evidence>
<dbReference type="InterPro" id="IPR041217">
    <property type="entry name" value="Cas9_C"/>
</dbReference>
<dbReference type="PANTHER" id="PTHR33877:SF1">
    <property type="entry name" value="TYPE IV METHYL-DIRECTED RESTRICTION ENZYME ECOKMCRA"/>
    <property type="match status" value="1"/>
</dbReference>
<dbReference type="Gene3D" id="3.30.70.3520">
    <property type="match status" value="1"/>
</dbReference>
<protein>
    <submittedName>
        <fullName evidence="15">HNH endonuclease</fullName>
    </submittedName>
</protein>
<dbReference type="InterPro" id="IPR036397">
    <property type="entry name" value="RNaseH_sf"/>
</dbReference>